<sequence>MFEGQPQAELDALMKTNPEFKSLYQRHKELDKKVLDAELGVLAVDDLTLSKMKREKLAAKDRLVTMYDGRH</sequence>
<gene>
    <name evidence="1" type="ORF">GN331_05775</name>
</gene>
<dbReference type="EMBL" id="WOXT01000001">
    <property type="protein sequence ID" value="MUV13715.1"/>
    <property type="molecule type" value="Genomic_DNA"/>
</dbReference>
<comment type="caution">
    <text evidence="1">The sequence shown here is derived from an EMBL/GenBank/DDBJ whole genome shotgun (WGS) entry which is preliminary data.</text>
</comment>
<proteinExistence type="predicted"/>
<organism evidence="1 2">
    <name type="scientific">Noviluteimonas gilva</name>
    <dbReference type="NCBI Taxonomy" id="2682097"/>
    <lineage>
        <taxon>Bacteria</taxon>
        <taxon>Pseudomonadati</taxon>
        <taxon>Pseudomonadota</taxon>
        <taxon>Gammaproteobacteria</taxon>
        <taxon>Lysobacterales</taxon>
        <taxon>Lysobacteraceae</taxon>
        <taxon>Noviluteimonas</taxon>
    </lineage>
</organism>
<dbReference type="InterPro" id="IPR038444">
    <property type="entry name" value="DUF465_sf"/>
</dbReference>
<protein>
    <submittedName>
        <fullName evidence="1">DUF465 domain-containing protein</fullName>
    </submittedName>
</protein>
<evidence type="ECO:0000313" key="1">
    <source>
        <dbReference type="EMBL" id="MUV13715.1"/>
    </source>
</evidence>
<dbReference type="InterPro" id="IPR007420">
    <property type="entry name" value="DUF465"/>
</dbReference>
<dbReference type="RefSeq" id="WP_156640893.1">
    <property type="nucleotide sequence ID" value="NZ_WOXT01000001.1"/>
</dbReference>
<evidence type="ECO:0000313" key="2">
    <source>
        <dbReference type="Proteomes" id="UP000479692"/>
    </source>
</evidence>
<dbReference type="Gene3D" id="6.10.280.50">
    <property type="match status" value="1"/>
</dbReference>
<name>A0A7C9HLG9_9GAMM</name>
<dbReference type="Proteomes" id="UP000479692">
    <property type="component" value="Unassembled WGS sequence"/>
</dbReference>
<accession>A0A7C9HLG9</accession>
<dbReference type="AlphaFoldDB" id="A0A7C9HLG9"/>
<keyword evidence="2" id="KW-1185">Reference proteome</keyword>
<reference evidence="1 2" key="1">
    <citation type="submission" date="2019-12" db="EMBL/GenBank/DDBJ databases">
        <authorList>
            <person name="Xu J."/>
        </authorList>
    </citation>
    <scope>NUCLEOTIDE SEQUENCE [LARGE SCALE GENOMIC DNA]</scope>
    <source>
        <strain evidence="1 2">HX-5-24</strain>
    </source>
</reference>
<dbReference type="Pfam" id="PF04325">
    <property type="entry name" value="DUF465"/>
    <property type="match status" value="1"/>
</dbReference>